<feature type="non-terminal residue" evidence="5">
    <location>
        <position position="1"/>
    </location>
</feature>
<name>A0AAD3E0H5_9CHLO</name>
<dbReference type="Pfam" id="PF02536">
    <property type="entry name" value="mTERF"/>
    <property type="match status" value="1"/>
</dbReference>
<dbReference type="EMBL" id="BMAR01000050">
    <property type="protein sequence ID" value="GFR51445.1"/>
    <property type="molecule type" value="Genomic_DNA"/>
</dbReference>
<comment type="caution">
    <text evidence="5">The sequence shown here is derived from an EMBL/GenBank/DDBJ whole genome shotgun (WGS) entry which is preliminary data.</text>
</comment>
<comment type="similarity">
    <text evidence="1">Belongs to the mTERF family.</text>
</comment>
<feature type="compositionally biased region" description="Basic and acidic residues" evidence="4">
    <location>
        <begin position="399"/>
        <end position="415"/>
    </location>
</feature>
<evidence type="ECO:0000256" key="4">
    <source>
        <dbReference type="SAM" id="MobiDB-lite"/>
    </source>
</evidence>
<dbReference type="GO" id="GO:0003676">
    <property type="term" value="F:nucleic acid binding"/>
    <property type="evidence" value="ECO:0007669"/>
    <property type="project" value="InterPro"/>
</dbReference>
<accession>A0AAD3E0H5</accession>
<dbReference type="InterPro" id="IPR038538">
    <property type="entry name" value="MTERF_sf"/>
</dbReference>
<keyword evidence="3" id="KW-0809">Transit peptide</keyword>
<organism evidence="5 6">
    <name type="scientific">Astrephomene gubernaculifera</name>
    <dbReference type="NCBI Taxonomy" id="47775"/>
    <lineage>
        <taxon>Eukaryota</taxon>
        <taxon>Viridiplantae</taxon>
        <taxon>Chlorophyta</taxon>
        <taxon>core chlorophytes</taxon>
        <taxon>Chlorophyceae</taxon>
        <taxon>CS clade</taxon>
        <taxon>Chlamydomonadales</taxon>
        <taxon>Astrephomenaceae</taxon>
        <taxon>Astrephomene</taxon>
    </lineage>
</organism>
<keyword evidence="2" id="KW-0805">Transcription regulation</keyword>
<sequence length="563" mass="59402">MLTASRPTELQARPQLDDFESPGPVRRPGPALHVKVDGHRVVERRAWEIKRLHQQFNGVVSRPSRFQDEAVTPWLDTAYVPAQQRWCPRLERDVKAICSEAGLSRAATASILSASCHGTISQNPGVLLSRLLRFLDCLSPPLGRRGVLSVLRTAPSLLRYSPESLRWNVDMLAALLPDNTVAAAITRAPMLLPASAITLWGNFEGLRQLLRLDHESTTRVVLRAPRLLLNSRGALENRLADLAILSGAPLRRVAAVVARQPALLGYFPGTLERNLRHAADVLGVPFSRVQVLLLKQPGLVMLSRDTFSERVSELQAALGLHDAADLAAVVLRQPGVLTLAPQAVRGKVAVVARVLGLSEEEGGEAGSQAGLQVAGSSGSGSSSNSSGSSRRKRSGQGGREGDESGKEEPSHEALRRQEALRGVLRGAPQILTLASDSVAAKAAQLAAAVAPCEELRMQLQRSPPMTVAVWLCMSARRYQYVRAVAEVEAAAAAAEAGLAAAEAYGGGGGGGERVVAAAQQQQRARLSLHALMRAAPGTSVADGGAKEQAAAGGGGAAAGLKAV</sequence>
<dbReference type="PANTHER" id="PTHR13068:SF219">
    <property type="entry name" value="MITOCHONDRIAL TRANSCRIPTION TERMINATION FACTOR FAMILY PROTEIN"/>
    <property type="match status" value="1"/>
</dbReference>
<reference evidence="5 6" key="1">
    <citation type="journal article" date="2021" name="Sci. Rep.">
        <title>Genome sequencing of the multicellular alga Astrephomene provides insights into convergent evolution of germ-soma differentiation.</title>
        <authorList>
            <person name="Yamashita S."/>
            <person name="Yamamoto K."/>
            <person name="Matsuzaki R."/>
            <person name="Suzuki S."/>
            <person name="Yamaguchi H."/>
            <person name="Hirooka S."/>
            <person name="Minakuchi Y."/>
            <person name="Miyagishima S."/>
            <person name="Kawachi M."/>
            <person name="Toyoda A."/>
            <person name="Nozaki H."/>
        </authorList>
    </citation>
    <scope>NUCLEOTIDE SEQUENCE [LARGE SCALE GENOMIC DNA]</scope>
    <source>
        <strain evidence="5 6">NIES-4017</strain>
    </source>
</reference>
<dbReference type="Gene3D" id="1.25.70.10">
    <property type="entry name" value="Transcription termination factor 3, mitochondrial"/>
    <property type="match status" value="2"/>
</dbReference>
<evidence type="ECO:0000313" key="5">
    <source>
        <dbReference type="EMBL" id="GFR51445.1"/>
    </source>
</evidence>
<evidence type="ECO:0000256" key="2">
    <source>
        <dbReference type="ARBA" id="ARBA00022472"/>
    </source>
</evidence>
<keyword evidence="6" id="KW-1185">Reference proteome</keyword>
<protein>
    <submittedName>
        <fullName evidence="5">Uncharacterized protein</fullName>
    </submittedName>
</protein>
<feature type="region of interest" description="Disordered" evidence="4">
    <location>
        <begin position="363"/>
        <end position="415"/>
    </location>
</feature>
<proteinExistence type="inferred from homology"/>
<dbReference type="PANTHER" id="PTHR13068">
    <property type="entry name" value="CGI-12 PROTEIN-RELATED"/>
    <property type="match status" value="1"/>
</dbReference>
<feature type="compositionally biased region" description="Low complexity" evidence="4">
    <location>
        <begin position="366"/>
        <end position="388"/>
    </location>
</feature>
<gene>
    <name evidence="5" type="ORF">Agub_g13738</name>
</gene>
<dbReference type="InterPro" id="IPR003690">
    <property type="entry name" value="MTERF"/>
</dbReference>
<evidence type="ECO:0000256" key="3">
    <source>
        <dbReference type="ARBA" id="ARBA00022946"/>
    </source>
</evidence>
<dbReference type="Proteomes" id="UP001054857">
    <property type="component" value="Unassembled WGS sequence"/>
</dbReference>
<dbReference type="AlphaFoldDB" id="A0AAD3E0H5"/>
<evidence type="ECO:0000256" key="1">
    <source>
        <dbReference type="ARBA" id="ARBA00007692"/>
    </source>
</evidence>
<keyword evidence="2" id="KW-0806">Transcription termination</keyword>
<evidence type="ECO:0000313" key="6">
    <source>
        <dbReference type="Proteomes" id="UP001054857"/>
    </source>
</evidence>
<keyword evidence="2" id="KW-0804">Transcription</keyword>
<feature type="region of interest" description="Disordered" evidence="4">
    <location>
        <begin position="1"/>
        <end position="31"/>
    </location>
</feature>
<dbReference type="GO" id="GO:0006353">
    <property type="term" value="P:DNA-templated transcription termination"/>
    <property type="evidence" value="ECO:0007669"/>
    <property type="project" value="UniProtKB-KW"/>
</dbReference>